<dbReference type="NCBIfam" id="TIGR00254">
    <property type="entry name" value="GGDEF"/>
    <property type="match status" value="1"/>
</dbReference>
<dbReference type="GO" id="GO:1902201">
    <property type="term" value="P:negative regulation of bacterial-type flagellum-dependent cell motility"/>
    <property type="evidence" value="ECO:0007669"/>
    <property type="project" value="TreeGrafter"/>
</dbReference>
<feature type="domain" description="GGDEF" evidence="2">
    <location>
        <begin position="208"/>
        <end position="336"/>
    </location>
</feature>
<dbReference type="AlphaFoldDB" id="A0A6J7JF74"/>
<evidence type="ECO:0000313" key="3">
    <source>
        <dbReference type="EMBL" id="CAB4848460.1"/>
    </source>
</evidence>
<dbReference type="EMBL" id="CAFBIZ010000059">
    <property type="protein sequence ID" value="CAB4848460.1"/>
    <property type="molecule type" value="Genomic_DNA"/>
</dbReference>
<keyword evidence="1" id="KW-1133">Transmembrane helix</keyword>
<evidence type="ECO:0000313" key="4">
    <source>
        <dbReference type="EMBL" id="CAB4941833.1"/>
    </source>
</evidence>
<accession>A0A6J7JF74</accession>
<dbReference type="GO" id="GO:0052621">
    <property type="term" value="F:diguanylate cyclase activity"/>
    <property type="evidence" value="ECO:0007669"/>
    <property type="project" value="TreeGrafter"/>
</dbReference>
<evidence type="ECO:0000256" key="1">
    <source>
        <dbReference type="SAM" id="Phobius"/>
    </source>
</evidence>
<dbReference type="PANTHER" id="PTHR45138">
    <property type="entry name" value="REGULATORY COMPONENTS OF SENSORY TRANSDUCTION SYSTEM"/>
    <property type="match status" value="1"/>
</dbReference>
<dbReference type="GO" id="GO:0005886">
    <property type="term" value="C:plasma membrane"/>
    <property type="evidence" value="ECO:0007669"/>
    <property type="project" value="TreeGrafter"/>
</dbReference>
<feature type="transmembrane region" description="Helical" evidence="1">
    <location>
        <begin position="36"/>
        <end position="56"/>
    </location>
</feature>
<dbReference type="PROSITE" id="PS50887">
    <property type="entry name" value="GGDEF"/>
    <property type="match status" value="1"/>
</dbReference>
<organism evidence="4">
    <name type="scientific">freshwater metagenome</name>
    <dbReference type="NCBI Taxonomy" id="449393"/>
    <lineage>
        <taxon>unclassified sequences</taxon>
        <taxon>metagenomes</taxon>
        <taxon>ecological metagenomes</taxon>
    </lineage>
</organism>
<dbReference type="EMBL" id="CAFBPU010000030">
    <property type="protein sequence ID" value="CAB5035182.1"/>
    <property type="molecule type" value="Genomic_DNA"/>
</dbReference>
<feature type="transmembrane region" description="Helical" evidence="1">
    <location>
        <begin position="6"/>
        <end position="24"/>
    </location>
</feature>
<keyword evidence="1" id="KW-0812">Transmembrane</keyword>
<dbReference type="InterPro" id="IPR000160">
    <property type="entry name" value="GGDEF_dom"/>
</dbReference>
<reference evidence="4" key="1">
    <citation type="submission" date="2020-05" db="EMBL/GenBank/DDBJ databases">
        <authorList>
            <person name="Chiriac C."/>
            <person name="Salcher M."/>
            <person name="Ghai R."/>
            <person name="Kavagutti S V."/>
        </authorList>
    </citation>
    <scope>NUCLEOTIDE SEQUENCE</scope>
</reference>
<name>A0A6J7JF74_9ZZZZ</name>
<feature type="transmembrane region" description="Helical" evidence="1">
    <location>
        <begin position="142"/>
        <end position="159"/>
    </location>
</feature>
<dbReference type="Gene3D" id="3.30.70.270">
    <property type="match status" value="1"/>
</dbReference>
<dbReference type="InterPro" id="IPR029787">
    <property type="entry name" value="Nucleotide_cyclase"/>
</dbReference>
<dbReference type="SUPFAM" id="SSF55073">
    <property type="entry name" value="Nucleotide cyclase"/>
    <property type="match status" value="1"/>
</dbReference>
<feature type="transmembrane region" description="Helical" evidence="1">
    <location>
        <begin position="62"/>
        <end position="82"/>
    </location>
</feature>
<dbReference type="InterPro" id="IPR043128">
    <property type="entry name" value="Rev_trsase/Diguanyl_cyclase"/>
</dbReference>
<keyword evidence="1" id="KW-0472">Membrane</keyword>
<dbReference type="Pfam" id="PF00990">
    <property type="entry name" value="GGDEF"/>
    <property type="match status" value="1"/>
</dbReference>
<gene>
    <name evidence="3" type="ORF">UFOPK3268_00608</name>
    <name evidence="4" type="ORF">UFOPK3752_01119</name>
    <name evidence="5" type="ORF">UFOPK4150_01452</name>
</gene>
<dbReference type="GO" id="GO:0043709">
    <property type="term" value="P:cell adhesion involved in single-species biofilm formation"/>
    <property type="evidence" value="ECO:0007669"/>
    <property type="project" value="TreeGrafter"/>
</dbReference>
<dbReference type="CDD" id="cd01949">
    <property type="entry name" value="GGDEF"/>
    <property type="match status" value="1"/>
</dbReference>
<evidence type="ECO:0000259" key="2">
    <source>
        <dbReference type="PROSITE" id="PS50887"/>
    </source>
</evidence>
<evidence type="ECO:0000313" key="5">
    <source>
        <dbReference type="EMBL" id="CAB5035182.1"/>
    </source>
</evidence>
<proteinExistence type="predicted"/>
<protein>
    <submittedName>
        <fullName evidence="4">Unannotated protein</fullName>
    </submittedName>
</protein>
<feature type="transmembrane region" description="Helical" evidence="1">
    <location>
        <begin position="94"/>
        <end position="127"/>
    </location>
</feature>
<dbReference type="PANTHER" id="PTHR45138:SF9">
    <property type="entry name" value="DIGUANYLATE CYCLASE DGCM-RELATED"/>
    <property type="match status" value="1"/>
</dbReference>
<dbReference type="SMART" id="SM00267">
    <property type="entry name" value="GGDEF"/>
    <property type="match status" value="1"/>
</dbReference>
<dbReference type="InterPro" id="IPR050469">
    <property type="entry name" value="Diguanylate_Cyclase"/>
</dbReference>
<sequence length="348" mass="36899">MREIRWVAPAMGSLLVVFGILDSMSHLDDGSSMWRLVSSLLPALLCAALVALLHVVRVADRYSGLLFTVVAMAVGASLVYTYSRTAFDSDLCYLVIMVIFAGAFAISMVEFIASVTSLGGAALVAVVLVDSQVAGDGHTERWFMLLLVAAVASTSIHLARSRALDHLADTQIALEQQVSEDVLTGLATRRGLTNLFPVLRAQAERLRLPVFAMFVDVDGLKGVNDRAGHDAGDLVIAAAGDAIRRLCRASDLVVRWGGDEFVVVGIGDGPLLETLEQAIAEGFSRANPAPEVWGGWLSVGSAARPAVDVSLAHLIELADADMYRRRALRRAGLAEPLSGAGVGEIPAP</sequence>
<dbReference type="EMBL" id="CAFBND010000038">
    <property type="protein sequence ID" value="CAB4941833.1"/>
    <property type="molecule type" value="Genomic_DNA"/>
</dbReference>